<feature type="region of interest" description="Disordered" evidence="1">
    <location>
        <begin position="1"/>
        <end position="182"/>
    </location>
</feature>
<dbReference type="Proteomes" id="UP000023152">
    <property type="component" value="Unassembled WGS sequence"/>
</dbReference>
<feature type="compositionally biased region" description="Basic and acidic residues" evidence="1">
    <location>
        <begin position="41"/>
        <end position="59"/>
    </location>
</feature>
<feature type="compositionally biased region" description="Basic and acidic residues" evidence="1">
    <location>
        <begin position="171"/>
        <end position="182"/>
    </location>
</feature>
<feature type="compositionally biased region" description="Basic and acidic residues" evidence="1">
    <location>
        <begin position="134"/>
        <end position="144"/>
    </location>
</feature>
<dbReference type="AlphaFoldDB" id="X6NVC8"/>
<feature type="compositionally biased region" description="Acidic residues" evidence="1">
    <location>
        <begin position="88"/>
        <end position="98"/>
    </location>
</feature>
<keyword evidence="3" id="KW-1185">Reference proteome</keyword>
<evidence type="ECO:0000256" key="1">
    <source>
        <dbReference type="SAM" id="MobiDB-lite"/>
    </source>
</evidence>
<feature type="compositionally biased region" description="Basic and acidic residues" evidence="1">
    <location>
        <begin position="1"/>
        <end position="16"/>
    </location>
</feature>
<proteinExistence type="predicted"/>
<evidence type="ECO:0000313" key="2">
    <source>
        <dbReference type="EMBL" id="ETO29237.1"/>
    </source>
</evidence>
<feature type="region of interest" description="Disordered" evidence="1">
    <location>
        <begin position="289"/>
        <end position="329"/>
    </location>
</feature>
<evidence type="ECO:0000313" key="3">
    <source>
        <dbReference type="Proteomes" id="UP000023152"/>
    </source>
</evidence>
<feature type="compositionally biased region" description="Basic and acidic residues" evidence="1">
    <location>
        <begin position="318"/>
        <end position="329"/>
    </location>
</feature>
<sequence length="516" mass="59425">CNDNDKQDKGKVNKKDEEEDDDTHDNEANNDTAKPTADGTSAKEKKSAKGKEEAKEQTKKTAAKKVTKEDEEENDGDNNNNNNNNKNEEEEKDDDGDEHDNKEIVTSASKKRESKELVENNSNPPPLANAMKKIAVEKNTTKTHEMRKRLSTSLIQPVLKTDDNNASNNDDNEKKEARNRIDKGKYLEKLQAKRDEELRFLKELQNRQHPFNGLESISQYKENYELKFIDTGIDGKITPLPVFWKCMFYHQRGEEWQFEEFENEDENKEEMIAEAWKNNTLRAFIPTYEETENTAEEANEDEEEEEEKDEDDDEDGNENEKKHKGRSGEGEELLELPEFVYNFTAVNELMEYVDSKYWGGVDESDNINESDTHETLFVYRIRRWMPSNEKEAEEAIPYESLPGDKPRLETEGEATLVDDLVCIQNKSCLDKFQNYFSSPFSKQPTWHRWLKGGNKGLRYIRKSGLIDTKYPICGKENNGTILEGVCQIGDFVIGASSESAQSKYSILRLDALAPAR</sequence>
<name>X6NVC8_RETFI</name>
<gene>
    <name evidence="2" type="ORF">RFI_07882</name>
</gene>
<feature type="compositionally biased region" description="Acidic residues" evidence="1">
    <location>
        <begin position="289"/>
        <end position="317"/>
    </location>
</feature>
<feature type="non-terminal residue" evidence="2">
    <location>
        <position position="1"/>
    </location>
</feature>
<dbReference type="EMBL" id="ASPP01006162">
    <property type="protein sequence ID" value="ETO29237.1"/>
    <property type="molecule type" value="Genomic_DNA"/>
</dbReference>
<accession>X6NVC8</accession>
<reference evidence="2 3" key="1">
    <citation type="journal article" date="2013" name="Curr. Biol.">
        <title>The Genome of the Foraminiferan Reticulomyxa filosa.</title>
        <authorList>
            <person name="Glockner G."/>
            <person name="Hulsmann N."/>
            <person name="Schleicher M."/>
            <person name="Noegel A.A."/>
            <person name="Eichinger L."/>
            <person name="Gallinger C."/>
            <person name="Pawlowski J."/>
            <person name="Sierra R."/>
            <person name="Euteneuer U."/>
            <person name="Pillet L."/>
            <person name="Moustafa A."/>
            <person name="Platzer M."/>
            <person name="Groth M."/>
            <person name="Szafranski K."/>
            <person name="Schliwa M."/>
        </authorList>
    </citation>
    <scope>NUCLEOTIDE SEQUENCE [LARGE SCALE GENOMIC DNA]</scope>
</reference>
<comment type="caution">
    <text evidence="2">The sequence shown here is derived from an EMBL/GenBank/DDBJ whole genome shotgun (WGS) entry which is preliminary data.</text>
</comment>
<protein>
    <submittedName>
        <fullName evidence="2">Mature parasite-infected erythrocyte surface antigen (MESA) or PfEMP2</fullName>
    </submittedName>
</protein>
<organism evidence="2 3">
    <name type="scientific">Reticulomyxa filosa</name>
    <dbReference type="NCBI Taxonomy" id="46433"/>
    <lineage>
        <taxon>Eukaryota</taxon>
        <taxon>Sar</taxon>
        <taxon>Rhizaria</taxon>
        <taxon>Retaria</taxon>
        <taxon>Foraminifera</taxon>
        <taxon>Monothalamids</taxon>
        <taxon>Reticulomyxidae</taxon>
        <taxon>Reticulomyxa</taxon>
    </lineage>
</organism>